<reference evidence="2" key="1">
    <citation type="journal article" date="2022" name="Mol. Ecol. Resour.">
        <title>The genomes of chicory, endive, great burdock and yacon provide insights into Asteraceae palaeo-polyploidization history and plant inulin production.</title>
        <authorList>
            <person name="Fan W."/>
            <person name="Wang S."/>
            <person name="Wang H."/>
            <person name="Wang A."/>
            <person name="Jiang F."/>
            <person name="Liu H."/>
            <person name="Zhao H."/>
            <person name="Xu D."/>
            <person name="Zhang Y."/>
        </authorList>
    </citation>
    <scope>NUCLEOTIDE SEQUENCE [LARGE SCALE GENOMIC DNA]</scope>
    <source>
        <strain evidence="2">cv. Punajuju</strain>
    </source>
</reference>
<evidence type="ECO:0000313" key="1">
    <source>
        <dbReference type="EMBL" id="KAI3721669.1"/>
    </source>
</evidence>
<accession>A0ACB9BH42</accession>
<organism evidence="1 2">
    <name type="scientific">Cichorium intybus</name>
    <name type="common">Chicory</name>
    <dbReference type="NCBI Taxonomy" id="13427"/>
    <lineage>
        <taxon>Eukaryota</taxon>
        <taxon>Viridiplantae</taxon>
        <taxon>Streptophyta</taxon>
        <taxon>Embryophyta</taxon>
        <taxon>Tracheophyta</taxon>
        <taxon>Spermatophyta</taxon>
        <taxon>Magnoliopsida</taxon>
        <taxon>eudicotyledons</taxon>
        <taxon>Gunneridae</taxon>
        <taxon>Pentapetalae</taxon>
        <taxon>asterids</taxon>
        <taxon>campanulids</taxon>
        <taxon>Asterales</taxon>
        <taxon>Asteraceae</taxon>
        <taxon>Cichorioideae</taxon>
        <taxon>Cichorieae</taxon>
        <taxon>Cichoriinae</taxon>
        <taxon>Cichorium</taxon>
    </lineage>
</organism>
<reference evidence="1 2" key="2">
    <citation type="journal article" date="2022" name="Mol. Ecol. Resour.">
        <title>The genomes of chicory, endive, great burdock and yacon provide insights into Asteraceae paleo-polyploidization history and plant inulin production.</title>
        <authorList>
            <person name="Fan W."/>
            <person name="Wang S."/>
            <person name="Wang H."/>
            <person name="Wang A."/>
            <person name="Jiang F."/>
            <person name="Liu H."/>
            <person name="Zhao H."/>
            <person name="Xu D."/>
            <person name="Zhang Y."/>
        </authorList>
    </citation>
    <scope>NUCLEOTIDE SEQUENCE [LARGE SCALE GENOMIC DNA]</scope>
    <source>
        <strain evidence="2">cv. Punajuju</strain>
        <tissue evidence="1">Leaves</tissue>
    </source>
</reference>
<dbReference type="Proteomes" id="UP001055811">
    <property type="component" value="Linkage Group LG06"/>
</dbReference>
<name>A0ACB9BH42_CICIN</name>
<evidence type="ECO:0000313" key="2">
    <source>
        <dbReference type="Proteomes" id="UP001055811"/>
    </source>
</evidence>
<gene>
    <name evidence="1" type="ORF">L2E82_32686</name>
</gene>
<comment type="caution">
    <text evidence="1">The sequence shown here is derived from an EMBL/GenBank/DDBJ whole genome shotgun (WGS) entry which is preliminary data.</text>
</comment>
<proteinExistence type="predicted"/>
<protein>
    <submittedName>
        <fullName evidence="1">Uncharacterized protein</fullName>
    </submittedName>
</protein>
<keyword evidence="2" id="KW-1185">Reference proteome</keyword>
<dbReference type="EMBL" id="CM042014">
    <property type="protein sequence ID" value="KAI3721669.1"/>
    <property type="molecule type" value="Genomic_DNA"/>
</dbReference>
<sequence>MTAFSPSTITHPIWGNRHLHNATDFLYTLLGLTMMGYEIYLFAKETIGSGVGGFLSAFYGLNLGIDAHCSKASERTYVVAFLDWCKFTTDLKAFNFVNTDSEVYCAENLKWNRKISIIRI</sequence>